<dbReference type="AlphaFoldDB" id="A0A0C3DNM4"/>
<reference evidence="4" key="2">
    <citation type="submission" date="2015-01" db="EMBL/GenBank/DDBJ databases">
        <title>Evolutionary Origins and Diversification of the Mycorrhizal Mutualists.</title>
        <authorList>
            <consortium name="DOE Joint Genome Institute"/>
            <consortium name="Mycorrhizal Genomics Consortium"/>
            <person name="Kohler A."/>
            <person name="Kuo A."/>
            <person name="Nagy L.G."/>
            <person name="Floudas D."/>
            <person name="Copeland A."/>
            <person name="Barry K.W."/>
            <person name="Cichocki N."/>
            <person name="Veneault-Fourrey C."/>
            <person name="LaButti K."/>
            <person name="Lindquist E.A."/>
            <person name="Lipzen A."/>
            <person name="Lundell T."/>
            <person name="Morin E."/>
            <person name="Murat C."/>
            <person name="Riley R."/>
            <person name="Ohm R."/>
            <person name="Sun H."/>
            <person name="Tunlid A."/>
            <person name="Henrissat B."/>
            <person name="Grigoriev I.V."/>
            <person name="Hibbett D.S."/>
            <person name="Martin F."/>
        </authorList>
    </citation>
    <scope>NUCLEOTIDE SEQUENCE [LARGE SCALE GENOMIC DNA]</scope>
    <source>
        <strain evidence="4">Zn</strain>
    </source>
</reference>
<reference evidence="3 4" key="1">
    <citation type="submission" date="2014-04" db="EMBL/GenBank/DDBJ databases">
        <authorList>
            <consortium name="DOE Joint Genome Institute"/>
            <person name="Kuo A."/>
            <person name="Martino E."/>
            <person name="Perotto S."/>
            <person name="Kohler A."/>
            <person name="Nagy L.G."/>
            <person name="Floudas D."/>
            <person name="Copeland A."/>
            <person name="Barry K.W."/>
            <person name="Cichocki N."/>
            <person name="Veneault-Fourrey C."/>
            <person name="LaButti K."/>
            <person name="Lindquist E.A."/>
            <person name="Lipzen A."/>
            <person name="Lundell T."/>
            <person name="Morin E."/>
            <person name="Murat C."/>
            <person name="Sun H."/>
            <person name="Tunlid A."/>
            <person name="Henrissat B."/>
            <person name="Grigoriev I.V."/>
            <person name="Hibbett D.S."/>
            <person name="Martin F."/>
            <person name="Nordberg H.P."/>
            <person name="Cantor M.N."/>
            <person name="Hua S.X."/>
        </authorList>
    </citation>
    <scope>NUCLEOTIDE SEQUENCE [LARGE SCALE GENOMIC DNA]</scope>
    <source>
        <strain evidence="3 4">Zn</strain>
    </source>
</reference>
<proteinExistence type="predicted"/>
<evidence type="ECO:0008006" key="5">
    <source>
        <dbReference type="Google" id="ProtNLM"/>
    </source>
</evidence>
<feature type="region of interest" description="Disordered" evidence="1">
    <location>
        <begin position="1"/>
        <end position="67"/>
    </location>
</feature>
<dbReference type="Proteomes" id="UP000054321">
    <property type="component" value="Unassembled WGS sequence"/>
</dbReference>
<evidence type="ECO:0000256" key="1">
    <source>
        <dbReference type="SAM" id="MobiDB-lite"/>
    </source>
</evidence>
<dbReference type="OrthoDB" id="3499003at2759"/>
<gene>
    <name evidence="3" type="ORF">OIDMADRAFT_143159</name>
</gene>
<dbReference type="STRING" id="913774.A0A0C3DNM4"/>
<evidence type="ECO:0000313" key="3">
    <source>
        <dbReference type="EMBL" id="KIN03623.1"/>
    </source>
</evidence>
<organism evidence="3 4">
    <name type="scientific">Oidiodendron maius (strain Zn)</name>
    <dbReference type="NCBI Taxonomy" id="913774"/>
    <lineage>
        <taxon>Eukaryota</taxon>
        <taxon>Fungi</taxon>
        <taxon>Dikarya</taxon>
        <taxon>Ascomycota</taxon>
        <taxon>Pezizomycotina</taxon>
        <taxon>Leotiomycetes</taxon>
        <taxon>Leotiomycetes incertae sedis</taxon>
        <taxon>Myxotrichaceae</taxon>
        <taxon>Oidiodendron</taxon>
    </lineage>
</organism>
<dbReference type="EMBL" id="KN832873">
    <property type="protein sequence ID" value="KIN03623.1"/>
    <property type="molecule type" value="Genomic_DNA"/>
</dbReference>
<dbReference type="HOGENOM" id="CLU_934144_0_0_1"/>
<keyword evidence="2" id="KW-0812">Transmembrane</keyword>
<evidence type="ECO:0000313" key="4">
    <source>
        <dbReference type="Proteomes" id="UP000054321"/>
    </source>
</evidence>
<evidence type="ECO:0000256" key="2">
    <source>
        <dbReference type="SAM" id="Phobius"/>
    </source>
</evidence>
<accession>A0A0C3DNM4</accession>
<keyword evidence="4" id="KW-1185">Reference proteome</keyword>
<sequence length="298" mass="31230">MSSAHMPRKSSEAPEAVTQATEKYSGEPFSSLYRFSRKQGSYQQKEVADVQTPDLDTRSSPAVSGDKILAGEAPQHKTPATDPAVPAGGPPAFAYHDPFAPYETQFAADKQAQGLASERPVITSAETPRPTKERRVCGLITTIVLVILAFIIGAAIAGGVAGSVVAKKKSSAPSSTTTTIVTVDAANCPLSNGTIYNSTTSGSSFRISCGWDILPATGTYVDVANEAELTFDDCLNYCASFNANSSNAAVGGCVAATWVIFSPTGNRNERCYLKNETGVPVLALDEGQTLASAYLISK</sequence>
<keyword evidence="2" id="KW-0472">Membrane</keyword>
<keyword evidence="2" id="KW-1133">Transmembrane helix</keyword>
<feature type="transmembrane region" description="Helical" evidence="2">
    <location>
        <begin position="136"/>
        <end position="161"/>
    </location>
</feature>
<name>A0A0C3DNM4_OIDMZ</name>
<dbReference type="InParanoid" id="A0A0C3DNM4"/>
<protein>
    <recommendedName>
        <fullName evidence="5">Apple domain-containing protein</fullName>
    </recommendedName>
</protein>